<dbReference type="Pfam" id="PF00925">
    <property type="entry name" value="GTP_cyclohydro2"/>
    <property type="match status" value="2"/>
</dbReference>
<proteinExistence type="predicted"/>
<dbReference type="PANTHER" id="PTHR21327">
    <property type="entry name" value="GTP CYCLOHYDROLASE II-RELATED"/>
    <property type="match status" value="1"/>
</dbReference>
<feature type="domain" description="GTP cyclohydrolase II" evidence="4">
    <location>
        <begin position="350"/>
        <end position="494"/>
    </location>
</feature>
<keyword evidence="5" id="KW-0378">Hydrolase</keyword>
<dbReference type="InterPro" id="IPR036144">
    <property type="entry name" value="RibA-like_sf"/>
</dbReference>
<evidence type="ECO:0000256" key="2">
    <source>
        <dbReference type="ARBA" id="ARBA00022619"/>
    </source>
</evidence>
<protein>
    <submittedName>
        <fullName evidence="5">GTP cyclohydrolase</fullName>
    </submittedName>
</protein>
<dbReference type="UniPathway" id="UPA00275"/>
<dbReference type="InterPro" id="IPR032677">
    <property type="entry name" value="GTP_cyclohydro_II"/>
</dbReference>
<dbReference type="RefSeq" id="WP_144228271.1">
    <property type="nucleotide sequence ID" value="NZ_CBCRVV010000001.1"/>
</dbReference>
<keyword evidence="6" id="KW-1185">Reference proteome</keyword>
<evidence type="ECO:0000259" key="4">
    <source>
        <dbReference type="Pfam" id="PF00925"/>
    </source>
</evidence>
<evidence type="ECO:0000256" key="3">
    <source>
        <dbReference type="ARBA" id="ARBA00022723"/>
    </source>
</evidence>
<dbReference type="GO" id="GO:0016787">
    <property type="term" value="F:hydrolase activity"/>
    <property type="evidence" value="ECO:0007669"/>
    <property type="project" value="UniProtKB-KW"/>
</dbReference>
<dbReference type="Gene3D" id="3.40.50.10990">
    <property type="entry name" value="GTP cyclohydrolase II"/>
    <property type="match status" value="2"/>
</dbReference>
<dbReference type="Proteomes" id="UP000315648">
    <property type="component" value="Unassembled WGS sequence"/>
</dbReference>
<dbReference type="AlphaFoldDB" id="A0A556QMQ8"/>
<evidence type="ECO:0000313" key="6">
    <source>
        <dbReference type="Proteomes" id="UP000315648"/>
    </source>
</evidence>
<dbReference type="EMBL" id="VMBG01000001">
    <property type="protein sequence ID" value="TSJ77929.1"/>
    <property type="molecule type" value="Genomic_DNA"/>
</dbReference>
<evidence type="ECO:0000256" key="1">
    <source>
        <dbReference type="ARBA" id="ARBA00005104"/>
    </source>
</evidence>
<dbReference type="SUPFAM" id="SSF142695">
    <property type="entry name" value="RibA-like"/>
    <property type="match status" value="2"/>
</dbReference>
<dbReference type="PANTHER" id="PTHR21327:SF18">
    <property type="entry name" value="3,4-DIHYDROXY-2-BUTANONE 4-PHOSPHATE SYNTHASE"/>
    <property type="match status" value="1"/>
</dbReference>
<evidence type="ECO:0000313" key="5">
    <source>
        <dbReference type="EMBL" id="TSJ77929.1"/>
    </source>
</evidence>
<dbReference type="OrthoDB" id="9793111at2"/>
<comment type="pathway">
    <text evidence="1">Cofactor biosynthesis; riboflavin biosynthesis.</text>
</comment>
<keyword evidence="3" id="KW-0479">Metal-binding</keyword>
<dbReference type="GO" id="GO:0008686">
    <property type="term" value="F:3,4-dihydroxy-2-butanone-4-phosphate synthase activity"/>
    <property type="evidence" value="ECO:0007669"/>
    <property type="project" value="TreeGrafter"/>
</dbReference>
<keyword evidence="2" id="KW-0686">Riboflavin biosynthesis</keyword>
<comment type="caution">
    <text evidence="5">The sequence shown here is derived from an EMBL/GenBank/DDBJ whole genome shotgun (WGS) entry which is preliminary data.</text>
</comment>
<name>A0A556QMQ8_9BACT</name>
<accession>A0A556QMQ8</accession>
<feature type="domain" description="GTP cyclohydrolase II" evidence="4">
    <location>
        <begin position="48"/>
        <end position="212"/>
    </location>
</feature>
<gene>
    <name evidence="5" type="ORF">FPL22_01050</name>
</gene>
<reference evidence="5 6" key="1">
    <citation type="submission" date="2019-07" db="EMBL/GenBank/DDBJ databases">
        <title>Description of 53C-WASEF.</title>
        <authorList>
            <person name="Pitt A."/>
            <person name="Hahn M.W."/>
        </authorList>
    </citation>
    <scope>NUCLEOTIDE SEQUENCE [LARGE SCALE GENOMIC DNA]</scope>
    <source>
        <strain evidence="5 6">53C-WASEF</strain>
    </source>
</reference>
<sequence>MSSLTPETPVTSPDFEELIARLQHATGAILAPRVLDERPLYGTTLFIAKCQLDTRFGLFRAFIFQDIIDKHYIVAMAHGDIANAKTLYTRLHSSCITSETLRGCDCDCVQQLEGAFKVISEKGDGILFYLMQEGRGVGYVGKARDRMLVQASLDQISTFAAYAAMGLQKDHRNYDNISHICHLLNVTAPFIVLTNNPDKVNALKSQGIVVAGTESLEFEPGPFNLAYLASKAAGGHILSRPTATSVRRALPPEPVIPFRPYALSDAKRFIYSASYFLPMKPVDNEILVTEAQFTEIFQKKSLERYMGGARPVILGYKAIRQNRFLITIDPDHLTHYKDDNPDDPVVELLTTPYWFRVHVYYDIVTSQDFVILTHGEPRIYEIPVVRLHSESLFNRFPLRTVENRDKLKLSVKHIIEYGVGALLLLHNDGRGAGFGAHATDRMMTDAGQAFSSDEAYRKIGVDYDSRDYDASILLLKHHIPNTKIQMVMNSPTSLVKKPEYAEALNRHKIEVEKWIFLED</sequence>
<dbReference type="GO" id="GO:0009231">
    <property type="term" value="P:riboflavin biosynthetic process"/>
    <property type="evidence" value="ECO:0007669"/>
    <property type="project" value="UniProtKB-UniPathway"/>
</dbReference>
<organism evidence="5 6">
    <name type="scientific">Rariglobus hedericola</name>
    <dbReference type="NCBI Taxonomy" id="2597822"/>
    <lineage>
        <taxon>Bacteria</taxon>
        <taxon>Pseudomonadati</taxon>
        <taxon>Verrucomicrobiota</taxon>
        <taxon>Opitutia</taxon>
        <taxon>Opitutales</taxon>
        <taxon>Opitutaceae</taxon>
        <taxon>Rariglobus</taxon>
    </lineage>
</organism>
<dbReference type="GO" id="GO:0005829">
    <property type="term" value="C:cytosol"/>
    <property type="evidence" value="ECO:0007669"/>
    <property type="project" value="TreeGrafter"/>
</dbReference>